<dbReference type="AlphaFoldDB" id="A0A9X3ISA9"/>
<proteinExistence type="predicted"/>
<sequence length="90" mass="10321">MKIMPCPLNGPRNINEFVYGGEVSELPDVATAPDSDWAEHTFYAYNGTGIAREWWYHVASGYWFVAERHRVTDEIIRTYDPAVLAEEKAQ</sequence>
<name>A0A9X3ISA9_9GAMM</name>
<comment type="caution">
    <text evidence="1">The sequence shown here is derived from an EMBL/GenBank/DDBJ whole genome shotgun (WGS) entry which is preliminary data.</text>
</comment>
<gene>
    <name evidence="1" type="ORF">OUO13_02010</name>
</gene>
<evidence type="ECO:0000313" key="2">
    <source>
        <dbReference type="Proteomes" id="UP001150830"/>
    </source>
</evidence>
<accession>A0A9X3ISA9</accession>
<dbReference type="GO" id="GO:0046653">
    <property type="term" value="P:tetrahydrofolate metabolic process"/>
    <property type="evidence" value="ECO:0007669"/>
    <property type="project" value="InterPro"/>
</dbReference>
<dbReference type="RefSeq" id="WP_283172172.1">
    <property type="nucleotide sequence ID" value="NZ_JAPNOA010000007.1"/>
</dbReference>
<dbReference type="EMBL" id="JAPNOA010000007">
    <property type="protein sequence ID" value="MCY0963953.1"/>
    <property type="molecule type" value="Genomic_DNA"/>
</dbReference>
<organism evidence="1 2">
    <name type="scientific">Parathalassolituus penaei</name>
    <dbReference type="NCBI Taxonomy" id="2997323"/>
    <lineage>
        <taxon>Bacteria</taxon>
        <taxon>Pseudomonadati</taxon>
        <taxon>Pseudomonadota</taxon>
        <taxon>Gammaproteobacteria</taxon>
        <taxon>Oceanospirillales</taxon>
        <taxon>Oceanospirillaceae</taxon>
        <taxon>Parathalassolituus</taxon>
    </lineage>
</organism>
<evidence type="ECO:0000313" key="1">
    <source>
        <dbReference type="EMBL" id="MCY0963953.1"/>
    </source>
</evidence>
<dbReference type="InterPro" id="IPR038561">
    <property type="entry name" value="SoxD_sf"/>
</dbReference>
<keyword evidence="2" id="KW-1185">Reference proteome</keyword>
<protein>
    <submittedName>
        <fullName evidence="1">Sarcosine oxidase subunit delta</fullName>
    </submittedName>
</protein>
<dbReference type="Gene3D" id="3.30.2270.10">
    <property type="entry name" value="Folate-binding superfamily"/>
    <property type="match status" value="1"/>
</dbReference>
<reference evidence="1" key="1">
    <citation type="submission" date="2022-11" db="EMBL/GenBank/DDBJ databases">
        <title>Parathalassolutuus dongxingensis gen. nov., sp. nov., a novel member of family Oceanospirillaceae isolated from a coastal shrimp pond in Guangxi, China.</title>
        <authorList>
            <person name="Chen H."/>
        </authorList>
    </citation>
    <scope>NUCLEOTIDE SEQUENCE</scope>
    <source>
        <strain evidence="1">G-43</strain>
    </source>
</reference>
<dbReference type="InterPro" id="IPR006279">
    <property type="entry name" value="SoxD"/>
</dbReference>
<dbReference type="GO" id="GO:0008115">
    <property type="term" value="F:sarcosine oxidase activity"/>
    <property type="evidence" value="ECO:0007669"/>
    <property type="project" value="InterPro"/>
</dbReference>
<dbReference type="Pfam" id="PF04267">
    <property type="entry name" value="SoxD"/>
    <property type="match status" value="1"/>
</dbReference>
<dbReference type="Proteomes" id="UP001150830">
    <property type="component" value="Unassembled WGS sequence"/>
</dbReference>